<dbReference type="AlphaFoldDB" id="A0AAW1PF94"/>
<organism evidence="4 5">
    <name type="scientific">Symbiochloris irregularis</name>
    <dbReference type="NCBI Taxonomy" id="706552"/>
    <lineage>
        <taxon>Eukaryota</taxon>
        <taxon>Viridiplantae</taxon>
        <taxon>Chlorophyta</taxon>
        <taxon>core chlorophytes</taxon>
        <taxon>Trebouxiophyceae</taxon>
        <taxon>Trebouxiales</taxon>
        <taxon>Trebouxiaceae</taxon>
        <taxon>Symbiochloris</taxon>
    </lineage>
</organism>
<name>A0AAW1PF94_9CHLO</name>
<evidence type="ECO:0000313" key="4">
    <source>
        <dbReference type="EMBL" id="KAK9806489.1"/>
    </source>
</evidence>
<evidence type="ECO:0000256" key="1">
    <source>
        <dbReference type="RuleBase" id="RU363097"/>
    </source>
</evidence>
<dbReference type="Pfam" id="PF07993">
    <property type="entry name" value="NAD_binding_4"/>
    <property type="match status" value="1"/>
</dbReference>
<keyword evidence="1" id="KW-0560">Oxidoreductase</keyword>
<gene>
    <name evidence="4" type="ORF">WJX73_002497</name>
</gene>
<dbReference type="Gene3D" id="3.40.50.720">
    <property type="entry name" value="NAD(P)-binding Rossmann-like Domain"/>
    <property type="match status" value="2"/>
</dbReference>
<keyword evidence="5" id="KW-1185">Reference proteome</keyword>
<dbReference type="EMBL" id="JALJOQ010000037">
    <property type="protein sequence ID" value="KAK9806489.1"/>
    <property type="molecule type" value="Genomic_DNA"/>
</dbReference>
<protein>
    <recommendedName>
        <fullName evidence="1">Fatty acyl-CoA reductase</fullName>
        <ecNumber evidence="1">1.2.1.84</ecNumber>
    </recommendedName>
</protein>
<accession>A0AAW1PF94</accession>
<evidence type="ECO:0000313" key="5">
    <source>
        <dbReference type="Proteomes" id="UP001465755"/>
    </source>
</evidence>
<comment type="catalytic activity">
    <reaction evidence="1">
        <text>a long-chain fatty acyl-CoA + 2 NADPH + 2 H(+) = a long-chain primary fatty alcohol + 2 NADP(+) + CoA</text>
        <dbReference type="Rhea" id="RHEA:52716"/>
        <dbReference type="ChEBI" id="CHEBI:15378"/>
        <dbReference type="ChEBI" id="CHEBI:57287"/>
        <dbReference type="ChEBI" id="CHEBI:57783"/>
        <dbReference type="ChEBI" id="CHEBI:58349"/>
        <dbReference type="ChEBI" id="CHEBI:77396"/>
        <dbReference type="ChEBI" id="CHEBI:83139"/>
        <dbReference type="EC" id="1.2.1.84"/>
    </reaction>
</comment>
<reference evidence="4 5" key="1">
    <citation type="journal article" date="2024" name="Nat. Commun.">
        <title>Phylogenomics reveals the evolutionary origins of lichenization in chlorophyte algae.</title>
        <authorList>
            <person name="Puginier C."/>
            <person name="Libourel C."/>
            <person name="Otte J."/>
            <person name="Skaloud P."/>
            <person name="Haon M."/>
            <person name="Grisel S."/>
            <person name="Petersen M."/>
            <person name="Berrin J.G."/>
            <person name="Delaux P.M."/>
            <person name="Dal Grande F."/>
            <person name="Keller J."/>
        </authorList>
    </citation>
    <scope>NUCLEOTIDE SEQUENCE [LARGE SCALE GENOMIC DNA]</scope>
    <source>
        <strain evidence="4 5">SAG 2036</strain>
    </source>
</reference>
<evidence type="ECO:0000259" key="3">
    <source>
        <dbReference type="Pfam" id="PF07993"/>
    </source>
</evidence>
<dbReference type="EC" id="1.2.1.84" evidence="1"/>
<dbReference type="PANTHER" id="PTHR11011:SF45">
    <property type="entry name" value="FATTY ACYL-COA REDUCTASE CG8306-RELATED"/>
    <property type="match status" value="1"/>
</dbReference>
<feature type="region of interest" description="Disordered" evidence="2">
    <location>
        <begin position="314"/>
        <end position="342"/>
    </location>
</feature>
<keyword evidence="1" id="KW-0443">Lipid metabolism</keyword>
<dbReference type="InterPro" id="IPR036291">
    <property type="entry name" value="NAD(P)-bd_dom_sf"/>
</dbReference>
<feature type="domain" description="Thioester reductase (TE)" evidence="3">
    <location>
        <begin position="65"/>
        <end position="132"/>
    </location>
</feature>
<comment type="similarity">
    <text evidence="1">Belongs to the fatty acyl-CoA reductase family.</text>
</comment>
<dbReference type="InterPro" id="IPR026055">
    <property type="entry name" value="FAR"/>
</dbReference>
<dbReference type="GO" id="GO:0102965">
    <property type="term" value="F:alcohol-forming long-chain fatty acyl-CoA reductase activity"/>
    <property type="evidence" value="ECO:0007669"/>
    <property type="project" value="UniProtKB-EC"/>
</dbReference>
<comment type="caution">
    <text evidence="4">The sequence shown here is derived from an EMBL/GenBank/DDBJ whole genome shotgun (WGS) entry which is preliminary data.</text>
</comment>
<comment type="function">
    <text evidence="1">Catalyzes the reduction of fatty acyl-CoA to fatty alcohols.</text>
</comment>
<keyword evidence="1" id="KW-0444">Lipid biosynthesis</keyword>
<dbReference type="InterPro" id="IPR013120">
    <property type="entry name" value="FAR_NAD-bd"/>
</dbReference>
<dbReference type="GO" id="GO:0080019">
    <property type="term" value="F:alcohol-forming very long-chain fatty acyl-CoA reductase activity"/>
    <property type="evidence" value="ECO:0007669"/>
    <property type="project" value="InterPro"/>
</dbReference>
<dbReference type="Proteomes" id="UP001465755">
    <property type="component" value="Unassembled WGS sequence"/>
</dbReference>
<dbReference type="SUPFAM" id="SSF51735">
    <property type="entry name" value="NAD(P)-binding Rossmann-fold domains"/>
    <property type="match status" value="1"/>
</dbReference>
<feature type="compositionally biased region" description="Polar residues" evidence="2">
    <location>
        <begin position="330"/>
        <end position="342"/>
    </location>
</feature>
<evidence type="ECO:0000256" key="2">
    <source>
        <dbReference type="SAM" id="MobiDB-lite"/>
    </source>
</evidence>
<dbReference type="GO" id="GO:0035336">
    <property type="term" value="P:long-chain fatty-acyl-CoA metabolic process"/>
    <property type="evidence" value="ECO:0007669"/>
    <property type="project" value="TreeGrafter"/>
</dbReference>
<proteinExistence type="inferred from homology"/>
<dbReference type="PANTHER" id="PTHR11011">
    <property type="entry name" value="MALE STERILITY PROTEIN 2-RELATED"/>
    <property type="match status" value="1"/>
</dbReference>
<keyword evidence="1" id="KW-0521">NADP</keyword>
<sequence length="364" mass="39786">MTSAPSIGANLEVKKQQQISIVSAFWGSTVLITGAHGYIGSLVLEQLLRLCPAVKKVYADKYLEATNHVNNYTFSKHMTELAVRDLHRSGGPCTIVRPTIVGAVSYDPCPGYFGNTVAGPTAIFVGYATATVLAASAAVIQDEVDGQMPVIVHSATSTTYPVAFTPLFQDYVYPFWQTRRPKFVPTMHTFPKPEYSPWRYPLAESTILFKTWTAAKTFKFWALSHVLDLAGYKDNARQLWKGWQAFKLYNHEKLDFGLFFCSHNARQLQSSLAAGDIQAGVRCVWDRERDDWGCFFLQTQAAVYEADISKGTSTASPLQSEGGGDVGETDSGSGTVTSGASDTAISKDMAAVIEVPEDPAQPPL</sequence>